<keyword evidence="10" id="KW-1185">Reference proteome</keyword>
<comment type="similarity">
    <text evidence="2 8">Belongs to the cytochrome P450 family.</text>
</comment>
<reference evidence="9 10" key="1">
    <citation type="journal article" date="2024" name="IMA Fungus">
        <title>IMA Genome - F19 : A genome assembly and annotation guide to empower mycologists, including annotated draft genome sequences of Ceratocystis pirilliformis, Diaporthe australafricana, Fusarium ophioides, Paecilomyces lecythidis, and Sporothrix stenoceras.</title>
        <authorList>
            <person name="Aylward J."/>
            <person name="Wilson A.M."/>
            <person name="Visagie C.M."/>
            <person name="Spraker J."/>
            <person name="Barnes I."/>
            <person name="Buitendag C."/>
            <person name="Ceriani C."/>
            <person name="Del Mar Angel L."/>
            <person name="du Plessis D."/>
            <person name="Fuchs T."/>
            <person name="Gasser K."/>
            <person name="Kramer D."/>
            <person name="Li W."/>
            <person name="Munsamy K."/>
            <person name="Piso A."/>
            <person name="Price J.L."/>
            <person name="Sonnekus B."/>
            <person name="Thomas C."/>
            <person name="van der Nest A."/>
            <person name="van Dijk A."/>
            <person name="van Heerden A."/>
            <person name="van Vuuren N."/>
            <person name="Yilmaz N."/>
            <person name="Duong T.A."/>
            <person name="van der Merwe N.A."/>
            <person name="Wingfield M.J."/>
            <person name="Wingfield B.D."/>
        </authorList>
    </citation>
    <scope>NUCLEOTIDE SEQUENCE [LARGE SCALE GENOMIC DNA]</scope>
    <source>
        <strain evidence="9 10">CMW 18300</strain>
    </source>
</reference>
<dbReference type="EMBL" id="JAWRVE010000217">
    <property type="protein sequence ID" value="KAL1848517.1"/>
    <property type="molecule type" value="Genomic_DNA"/>
</dbReference>
<evidence type="ECO:0000313" key="10">
    <source>
        <dbReference type="Proteomes" id="UP001583177"/>
    </source>
</evidence>
<evidence type="ECO:0000256" key="5">
    <source>
        <dbReference type="ARBA" id="ARBA00023002"/>
    </source>
</evidence>
<evidence type="ECO:0000256" key="6">
    <source>
        <dbReference type="ARBA" id="ARBA00023004"/>
    </source>
</evidence>
<dbReference type="CDD" id="cd11058">
    <property type="entry name" value="CYP60B-like"/>
    <property type="match status" value="1"/>
</dbReference>
<dbReference type="PANTHER" id="PTHR24305">
    <property type="entry name" value="CYTOCHROME P450"/>
    <property type="match status" value="1"/>
</dbReference>
<dbReference type="InterPro" id="IPR050121">
    <property type="entry name" value="Cytochrome_P450_monoxygenase"/>
</dbReference>
<dbReference type="Pfam" id="PF00067">
    <property type="entry name" value="p450"/>
    <property type="match status" value="1"/>
</dbReference>
<keyword evidence="4 8" id="KW-0479">Metal-binding</keyword>
<evidence type="ECO:0000256" key="7">
    <source>
        <dbReference type="ARBA" id="ARBA00023033"/>
    </source>
</evidence>
<sequence>MGRPHKRLLDIHKRYGNIVRIAPDELSFTHPDSWKEIQGHVKQGQPENGKDPKIFDTNRDTSLVSAPRDRHGPMRRTLAAAFSARAMAAQQPLINGFIDLLIQRLHEQGERGAKPLNMTKWYEWTTFDIIGNLALGESFACLQRSSSHPFVDNICNSLKVLPLVQALHYFPIPSALRKPLFLLLAPKEVISGEALLIDYSQAALKKRMSLGSERPDFVDAMLKKGGEYQMTEREMIDNIRLLIGAGAETTGTTLASATYFLCTHPDVLRKLNTEVRSAFKSEDEIDFNSVQNLQLLPAVISETLRMHSPVPAAFQRMTPQGGSVVFGEHLRGGTTLGIWQWVAYHDPSNFLYPDSFIPDRWLNDRRFDNDKKDVFQPFSFGPRNCIGMNLAFVELRLILARVIFNFDMELAPESRGWADDQELFSF</sequence>
<keyword evidence="6 8" id="KW-0408">Iron</keyword>
<comment type="cofactor">
    <cofactor evidence="1">
        <name>heme</name>
        <dbReference type="ChEBI" id="CHEBI:30413"/>
    </cofactor>
</comment>
<dbReference type="InterPro" id="IPR001128">
    <property type="entry name" value="Cyt_P450"/>
</dbReference>
<keyword evidence="3 8" id="KW-0349">Heme</keyword>
<dbReference type="InterPro" id="IPR036396">
    <property type="entry name" value="Cyt_P450_sf"/>
</dbReference>
<dbReference type="InterPro" id="IPR002401">
    <property type="entry name" value="Cyt_P450_E_grp-I"/>
</dbReference>
<evidence type="ECO:0000313" key="9">
    <source>
        <dbReference type="EMBL" id="KAL1848517.1"/>
    </source>
</evidence>
<evidence type="ECO:0000256" key="1">
    <source>
        <dbReference type="ARBA" id="ARBA00001971"/>
    </source>
</evidence>
<dbReference type="SUPFAM" id="SSF48264">
    <property type="entry name" value="Cytochrome P450"/>
    <property type="match status" value="1"/>
</dbReference>
<keyword evidence="7 8" id="KW-0503">Monooxygenase</keyword>
<evidence type="ECO:0000256" key="2">
    <source>
        <dbReference type="ARBA" id="ARBA00010617"/>
    </source>
</evidence>
<comment type="caution">
    <text evidence="9">The sequence shown here is derived from an EMBL/GenBank/DDBJ whole genome shotgun (WGS) entry which is preliminary data.</text>
</comment>
<gene>
    <name evidence="9" type="ORF">Daus18300_013570</name>
</gene>
<dbReference type="Proteomes" id="UP001583177">
    <property type="component" value="Unassembled WGS sequence"/>
</dbReference>
<evidence type="ECO:0000256" key="3">
    <source>
        <dbReference type="ARBA" id="ARBA00022617"/>
    </source>
</evidence>
<protein>
    <submittedName>
        <fullName evidence="9">Uncharacterized protein</fullName>
    </submittedName>
</protein>
<proteinExistence type="inferred from homology"/>
<organism evidence="9 10">
    <name type="scientific">Diaporthe australafricana</name>
    <dbReference type="NCBI Taxonomy" id="127596"/>
    <lineage>
        <taxon>Eukaryota</taxon>
        <taxon>Fungi</taxon>
        <taxon>Dikarya</taxon>
        <taxon>Ascomycota</taxon>
        <taxon>Pezizomycotina</taxon>
        <taxon>Sordariomycetes</taxon>
        <taxon>Sordariomycetidae</taxon>
        <taxon>Diaporthales</taxon>
        <taxon>Diaporthaceae</taxon>
        <taxon>Diaporthe</taxon>
    </lineage>
</organism>
<keyword evidence="5 8" id="KW-0560">Oxidoreductase</keyword>
<dbReference type="PANTHER" id="PTHR24305:SF230">
    <property type="entry name" value="P450, PUTATIVE (EUROFUNG)-RELATED"/>
    <property type="match status" value="1"/>
</dbReference>
<dbReference type="Gene3D" id="1.10.630.10">
    <property type="entry name" value="Cytochrome P450"/>
    <property type="match status" value="1"/>
</dbReference>
<dbReference type="PRINTS" id="PR00463">
    <property type="entry name" value="EP450I"/>
</dbReference>
<evidence type="ECO:0000256" key="8">
    <source>
        <dbReference type="RuleBase" id="RU000461"/>
    </source>
</evidence>
<dbReference type="PROSITE" id="PS00086">
    <property type="entry name" value="CYTOCHROME_P450"/>
    <property type="match status" value="1"/>
</dbReference>
<accession>A0ABR3VYT6</accession>
<name>A0ABR3VYT6_9PEZI</name>
<dbReference type="PRINTS" id="PR00385">
    <property type="entry name" value="P450"/>
</dbReference>
<dbReference type="InterPro" id="IPR017972">
    <property type="entry name" value="Cyt_P450_CS"/>
</dbReference>
<evidence type="ECO:0000256" key="4">
    <source>
        <dbReference type="ARBA" id="ARBA00022723"/>
    </source>
</evidence>